<evidence type="ECO:0000256" key="2">
    <source>
        <dbReference type="ARBA" id="ARBA00022737"/>
    </source>
</evidence>
<accession>S9TUL3</accession>
<dbReference type="OrthoDB" id="277458at2759"/>
<dbReference type="SUPFAM" id="SSF52058">
    <property type="entry name" value="L domain-like"/>
    <property type="match status" value="1"/>
</dbReference>
<dbReference type="AlphaFoldDB" id="S9TUL3"/>
<dbReference type="InterPro" id="IPR032675">
    <property type="entry name" value="LRR_dom_sf"/>
</dbReference>
<feature type="compositionally biased region" description="Basic and acidic residues" evidence="3">
    <location>
        <begin position="425"/>
        <end position="450"/>
    </location>
</feature>
<reference evidence="4 5" key="1">
    <citation type="journal article" date="2013" name="PLoS ONE">
        <title>Predicting the Proteins of Angomonas deanei, Strigomonas culicis and Their Respective Endosymbionts Reveals New Aspects of the Trypanosomatidae Family.</title>
        <authorList>
            <person name="Motta M.C."/>
            <person name="Martins A.C."/>
            <person name="de Souza S.S."/>
            <person name="Catta-Preta C.M."/>
            <person name="Silva R."/>
            <person name="Klein C.C."/>
            <person name="de Almeida L.G."/>
            <person name="de Lima Cunha O."/>
            <person name="Ciapina L.P."/>
            <person name="Brocchi M."/>
            <person name="Colabardini A.C."/>
            <person name="de Araujo Lima B."/>
            <person name="Machado C.R."/>
            <person name="de Almeida Soares C.M."/>
            <person name="Probst C.M."/>
            <person name="de Menezes C.B."/>
            <person name="Thompson C.E."/>
            <person name="Bartholomeu D.C."/>
            <person name="Gradia D.F."/>
            <person name="Pavoni D.P."/>
            <person name="Grisard E.C."/>
            <person name="Fantinatti-Garboggini F."/>
            <person name="Marchini F.K."/>
            <person name="Rodrigues-Luiz G.F."/>
            <person name="Wagner G."/>
            <person name="Goldman G.H."/>
            <person name="Fietto J.L."/>
            <person name="Elias M.C."/>
            <person name="Goldman M.H."/>
            <person name="Sagot M.F."/>
            <person name="Pereira M."/>
            <person name="Stoco P.H."/>
            <person name="de Mendonca-Neto R.P."/>
            <person name="Teixeira S.M."/>
            <person name="Maciel T.E."/>
            <person name="de Oliveira Mendes T.A."/>
            <person name="Urmenyi T.P."/>
            <person name="de Souza W."/>
            <person name="Schenkman S."/>
            <person name="de Vasconcelos A.T."/>
        </authorList>
    </citation>
    <scope>NUCLEOTIDE SEQUENCE [LARGE SCALE GENOMIC DNA]</scope>
</reference>
<dbReference type="InterPro" id="IPR001611">
    <property type="entry name" value="Leu-rich_rpt"/>
</dbReference>
<dbReference type="Gene3D" id="3.80.10.10">
    <property type="entry name" value="Ribonuclease Inhibitor"/>
    <property type="match status" value="2"/>
</dbReference>
<gene>
    <name evidence="4" type="ORF">STCU_09091</name>
</gene>
<keyword evidence="5" id="KW-1185">Reference proteome</keyword>
<dbReference type="PROSITE" id="PS51450">
    <property type="entry name" value="LRR"/>
    <property type="match status" value="1"/>
</dbReference>
<feature type="region of interest" description="Disordered" evidence="3">
    <location>
        <begin position="425"/>
        <end position="453"/>
    </location>
</feature>
<dbReference type="FunFam" id="3.80.10.10:FF:001016">
    <property type="entry name" value="Leucine Rich Repeat, putative"/>
    <property type="match status" value="1"/>
</dbReference>
<dbReference type="PANTHER" id="PTHR15454">
    <property type="entry name" value="NISCHARIN RELATED"/>
    <property type="match status" value="1"/>
</dbReference>
<dbReference type="PANTHER" id="PTHR15454:SF67">
    <property type="entry name" value="LEUCINE-RICH REPEAT PROTEIN (LRRP)"/>
    <property type="match status" value="1"/>
</dbReference>
<evidence type="ECO:0000313" key="4">
    <source>
        <dbReference type="EMBL" id="EPY20243.1"/>
    </source>
</evidence>
<protein>
    <submittedName>
        <fullName evidence="4">Uncharacterized protein</fullName>
    </submittedName>
</protein>
<dbReference type="Pfam" id="PF13516">
    <property type="entry name" value="LRR_6"/>
    <property type="match status" value="1"/>
</dbReference>
<organism evidence="4 5">
    <name type="scientific">Strigomonas culicis</name>
    <dbReference type="NCBI Taxonomy" id="28005"/>
    <lineage>
        <taxon>Eukaryota</taxon>
        <taxon>Discoba</taxon>
        <taxon>Euglenozoa</taxon>
        <taxon>Kinetoplastea</taxon>
        <taxon>Metakinetoplastina</taxon>
        <taxon>Trypanosomatida</taxon>
        <taxon>Trypanosomatidae</taxon>
        <taxon>Strigomonadinae</taxon>
        <taxon>Strigomonas</taxon>
    </lineage>
</organism>
<feature type="region of interest" description="Disordered" evidence="3">
    <location>
        <begin position="41"/>
        <end position="65"/>
    </location>
</feature>
<dbReference type="Proteomes" id="UP000015354">
    <property type="component" value="Unassembled WGS sequence"/>
</dbReference>
<proteinExistence type="predicted"/>
<name>S9TUL3_9TRYP</name>
<dbReference type="Pfam" id="PF13855">
    <property type="entry name" value="LRR_8"/>
    <property type="match status" value="1"/>
</dbReference>
<comment type="caution">
    <text evidence="4">The sequence shown here is derived from an EMBL/GenBank/DDBJ whole genome shotgun (WGS) entry which is preliminary data.</text>
</comment>
<sequence length="515" mass="56289">MCVCVCVCVSVLCCYSAFPFFVSLLSFFFLPSDCKNVTTMKTKRKSNNANDATHRPPSDELRGTGSRSVHQFIDLISLDVDLEHATQISLKDKKLDSLPSQIGTLLPAVRKLDLTGNDLTDAAPLAGLQRLSHVTLSQNARLGALLSLGQCKSLVVLSVASCGLVSLQGLEASAATLRTLIANDNHLVLQSPHETQQGGSAGAAPAGVAVQNYVVLAQLTACQTVVLSRNRHLCGRYTPPQVADGSRDRDGAREEEGRAEKSEAEKKAQMARAAQHPLSAFEQMPNLRKLSISECGVSSMPERWFLPLLTELRLAHNQLRSFQPEGVILRSLKILDVSHNELTDACTLRRCRFVRQVNVHGNPFATAYEAQDRASGIIPAETAGAVSSSLHAQLARVLQQVEMIDGHALLPEEERRRLFVEASKRARTREEEDRKRAKEEEAPPLKKQKVDPTLIAAEAEEKDVVMEVPESVIKKASTPIVRRGRMIKAAAPQQVKREGGAAVASILKRKESTPW</sequence>
<feature type="region of interest" description="Disordered" evidence="3">
    <location>
        <begin position="237"/>
        <end position="278"/>
    </location>
</feature>
<evidence type="ECO:0000256" key="1">
    <source>
        <dbReference type="ARBA" id="ARBA00022614"/>
    </source>
</evidence>
<evidence type="ECO:0000313" key="5">
    <source>
        <dbReference type="Proteomes" id="UP000015354"/>
    </source>
</evidence>
<feature type="compositionally biased region" description="Basic and acidic residues" evidence="3">
    <location>
        <begin position="52"/>
        <end position="62"/>
    </location>
</feature>
<keyword evidence="1" id="KW-0433">Leucine-rich repeat</keyword>
<dbReference type="GO" id="GO:0005737">
    <property type="term" value="C:cytoplasm"/>
    <property type="evidence" value="ECO:0007669"/>
    <property type="project" value="TreeGrafter"/>
</dbReference>
<evidence type="ECO:0000256" key="3">
    <source>
        <dbReference type="SAM" id="MobiDB-lite"/>
    </source>
</evidence>
<feature type="compositionally biased region" description="Basic and acidic residues" evidence="3">
    <location>
        <begin position="245"/>
        <end position="268"/>
    </location>
</feature>
<dbReference type="EMBL" id="ATMH01009091">
    <property type="protein sequence ID" value="EPY20243.1"/>
    <property type="molecule type" value="Genomic_DNA"/>
</dbReference>
<keyword evidence="2" id="KW-0677">Repeat</keyword>